<sequence>MDTKGQKLIIKHEELTNLDMPAMTMLFSSPTWRCSRMLPKAKHRVRRRALRGKLTVTKMK</sequence>
<keyword evidence="2" id="KW-1185">Reference proteome</keyword>
<name>Q0FXX8_9HYPH</name>
<dbReference type="Gene3D" id="2.40.50.320">
    <property type="entry name" value="Copper binding periplasmic protein CusF"/>
    <property type="match status" value="1"/>
</dbReference>
<reference evidence="1 2" key="1">
    <citation type="journal article" date="2010" name="J. Bacteriol.">
        <title>Genome sequence of Fulvimarina pelagi HTCC2506T, a Mn(II)-oxidizing alphaproteobacterium possessing an aerobic anoxygenic photosynthetic gene cluster and Xanthorhodopsin.</title>
        <authorList>
            <person name="Kang I."/>
            <person name="Oh H.M."/>
            <person name="Lim S.I."/>
            <person name="Ferriera S."/>
            <person name="Giovannoni S.J."/>
            <person name="Cho J.C."/>
        </authorList>
    </citation>
    <scope>NUCLEOTIDE SEQUENCE [LARGE SCALE GENOMIC DNA]</scope>
    <source>
        <strain evidence="1 2">HTCC2506</strain>
    </source>
</reference>
<dbReference type="InterPro" id="IPR021647">
    <property type="entry name" value="CusF_Ec"/>
</dbReference>
<organism evidence="1 2">
    <name type="scientific">Fulvimarina pelagi HTCC2506</name>
    <dbReference type="NCBI Taxonomy" id="314231"/>
    <lineage>
        <taxon>Bacteria</taxon>
        <taxon>Pseudomonadati</taxon>
        <taxon>Pseudomonadota</taxon>
        <taxon>Alphaproteobacteria</taxon>
        <taxon>Hyphomicrobiales</taxon>
        <taxon>Aurantimonadaceae</taxon>
        <taxon>Fulvimarina</taxon>
    </lineage>
</organism>
<dbReference type="InterPro" id="IPR042230">
    <property type="entry name" value="CusF_sf"/>
</dbReference>
<evidence type="ECO:0000313" key="1">
    <source>
        <dbReference type="EMBL" id="EAU39755.1"/>
    </source>
</evidence>
<dbReference type="AlphaFoldDB" id="Q0FXX8"/>
<dbReference type="HOGENOM" id="CLU_2934818_0_0_5"/>
<protein>
    <submittedName>
        <fullName evidence="1">Uncharacterized protein</fullName>
    </submittedName>
</protein>
<dbReference type="Pfam" id="PF11604">
    <property type="entry name" value="CusF_Ec"/>
    <property type="match status" value="1"/>
</dbReference>
<dbReference type="EMBL" id="AATP01000012">
    <property type="protein sequence ID" value="EAU39755.1"/>
    <property type="molecule type" value="Genomic_DNA"/>
</dbReference>
<proteinExistence type="predicted"/>
<accession>Q0FXX8</accession>
<comment type="caution">
    <text evidence="1">The sequence shown here is derived from an EMBL/GenBank/DDBJ whole genome shotgun (WGS) entry which is preliminary data.</text>
</comment>
<evidence type="ECO:0000313" key="2">
    <source>
        <dbReference type="Proteomes" id="UP000004310"/>
    </source>
</evidence>
<gene>
    <name evidence="1" type="ORF">FP2506_00035</name>
</gene>
<dbReference type="Proteomes" id="UP000004310">
    <property type="component" value="Unassembled WGS sequence"/>
</dbReference>